<sequence>MLIKNTGNVVIALKSVTIKPLKCLRCKNDKKHLFYTYESKLYKGPVTYCMNCVQLGAMTNRKPLRGVDVIKRKERAQFILDFELSEIQSKASDALLKASIENRNILLSAVTGAGKTEITFQCIAAARQRAKRVAFIAPRIDVVKEIYTRLSAAFVNSRIDLKYDGVKLEFEHQFLVATVQQLYNYHDHFDLIIVDETDAFPLTTDDTLMQAIKVAATEKHSIIFMTATPSQRTLKFLGQHETVTINKRYHGHPLAIPRLEWQDVIKQLRKNRINKRLVELLKQIVASKRKVLVFVPEIELMHQLETLLSNQFDGMTSVYSDDAFRYVKVEAIRESKIEILLTTTILERGVTFSYLDVIVIGADHYDFSSLMQICGRVGRKIDDPIGNIHFFTEFQTLDIIRTIKTIQKLNAEDL</sequence>
<evidence type="ECO:0000313" key="7">
    <source>
        <dbReference type="Proteomes" id="UP000243605"/>
    </source>
</evidence>
<dbReference type="SMART" id="SM00487">
    <property type="entry name" value="DEXDc"/>
    <property type="match status" value="1"/>
</dbReference>
<evidence type="ECO:0000259" key="5">
    <source>
        <dbReference type="PROSITE" id="PS51194"/>
    </source>
</evidence>
<evidence type="ECO:0000256" key="2">
    <source>
        <dbReference type="ARBA" id="ARBA00022840"/>
    </source>
</evidence>
<dbReference type="PANTHER" id="PTHR30580">
    <property type="entry name" value="PRIMOSOMAL PROTEIN N"/>
    <property type="match status" value="1"/>
</dbReference>
<dbReference type="GO" id="GO:0003677">
    <property type="term" value="F:DNA binding"/>
    <property type="evidence" value="ECO:0007669"/>
    <property type="project" value="UniProtKB-KW"/>
</dbReference>
<accession>A0A662Z5G4</accession>
<dbReference type="InterPro" id="IPR006935">
    <property type="entry name" value="Helicase/UvrB_N"/>
</dbReference>
<dbReference type="EMBL" id="FOIT01000003">
    <property type="protein sequence ID" value="SEW00407.1"/>
    <property type="molecule type" value="Genomic_DNA"/>
</dbReference>
<evidence type="ECO:0000313" key="6">
    <source>
        <dbReference type="EMBL" id="SEW00407.1"/>
    </source>
</evidence>
<reference evidence="6 7" key="1">
    <citation type="submission" date="2016-10" db="EMBL/GenBank/DDBJ databases">
        <authorList>
            <person name="Varghese N."/>
            <person name="Submissions S."/>
        </authorList>
    </citation>
    <scope>NUCLEOTIDE SEQUENCE [LARGE SCALE GENOMIC DNA]</scope>
    <source>
        <strain evidence="6 7">IBRC-M10081</strain>
    </source>
</reference>
<dbReference type="CDD" id="cd18785">
    <property type="entry name" value="SF2_C"/>
    <property type="match status" value="1"/>
</dbReference>
<dbReference type="SMART" id="SM00490">
    <property type="entry name" value="HELICc"/>
    <property type="match status" value="1"/>
</dbReference>
<gene>
    <name evidence="6" type="ORF">SAMN05192557_1167</name>
</gene>
<dbReference type="PROSITE" id="PS51192">
    <property type="entry name" value="HELICASE_ATP_BIND_1"/>
    <property type="match status" value="1"/>
</dbReference>
<dbReference type="GO" id="GO:0005524">
    <property type="term" value="F:ATP binding"/>
    <property type="evidence" value="ECO:0007669"/>
    <property type="project" value="UniProtKB-KW"/>
</dbReference>
<dbReference type="InterPro" id="IPR001650">
    <property type="entry name" value="Helicase_C-like"/>
</dbReference>
<protein>
    <submittedName>
        <fullName evidence="6">Competence protein ComFA</fullName>
    </submittedName>
</protein>
<dbReference type="GO" id="GO:0006302">
    <property type="term" value="P:double-strand break repair"/>
    <property type="evidence" value="ECO:0007669"/>
    <property type="project" value="TreeGrafter"/>
</dbReference>
<dbReference type="GO" id="GO:0016787">
    <property type="term" value="F:hydrolase activity"/>
    <property type="evidence" value="ECO:0007669"/>
    <property type="project" value="InterPro"/>
</dbReference>
<dbReference type="PANTHER" id="PTHR30580:SF1">
    <property type="entry name" value="COMF OPERON PROTEIN 1"/>
    <property type="match status" value="1"/>
</dbReference>
<dbReference type="OrthoDB" id="2077914at2"/>
<dbReference type="GO" id="GO:0006310">
    <property type="term" value="P:DNA recombination"/>
    <property type="evidence" value="ECO:0007669"/>
    <property type="project" value="TreeGrafter"/>
</dbReference>
<dbReference type="Proteomes" id="UP000243605">
    <property type="component" value="Unassembled WGS sequence"/>
</dbReference>
<proteinExistence type="predicted"/>
<dbReference type="GO" id="GO:0006270">
    <property type="term" value="P:DNA replication initiation"/>
    <property type="evidence" value="ECO:0007669"/>
    <property type="project" value="TreeGrafter"/>
</dbReference>
<keyword evidence="7" id="KW-1185">Reference proteome</keyword>
<keyword evidence="3" id="KW-0238">DNA-binding</keyword>
<evidence type="ECO:0000256" key="1">
    <source>
        <dbReference type="ARBA" id="ARBA00022741"/>
    </source>
</evidence>
<keyword evidence="2" id="KW-0067">ATP-binding</keyword>
<feature type="domain" description="Helicase ATP-binding" evidence="4">
    <location>
        <begin position="96"/>
        <end position="247"/>
    </location>
</feature>
<dbReference type="Pfam" id="PF00271">
    <property type="entry name" value="Helicase_C"/>
    <property type="match status" value="1"/>
</dbReference>
<dbReference type="SUPFAM" id="SSF52540">
    <property type="entry name" value="P-loop containing nucleoside triphosphate hydrolases"/>
    <property type="match status" value="1"/>
</dbReference>
<feature type="domain" description="Helicase C-terminal" evidence="5">
    <location>
        <begin position="272"/>
        <end position="414"/>
    </location>
</feature>
<dbReference type="GO" id="GO:0043138">
    <property type="term" value="F:3'-5' DNA helicase activity"/>
    <property type="evidence" value="ECO:0007669"/>
    <property type="project" value="TreeGrafter"/>
</dbReference>
<evidence type="ECO:0000259" key="4">
    <source>
        <dbReference type="PROSITE" id="PS51192"/>
    </source>
</evidence>
<dbReference type="AlphaFoldDB" id="A0A662Z5G4"/>
<dbReference type="InterPro" id="IPR027417">
    <property type="entry name" value="P-loop_NTPase"/>
</dbReference>
<dbReference type="Pfam" id="PF04851">
    <property type="entry name" value="ResIII"/>
    <property type="match status" value="1"/>
</dbReference>
<organism evidence="6 7">
    <name type="scientific">Aliicoccus persicus</name>
    <dbReference type="NCBI Taxonomy" id="930138"/>
    <lineage>
        <taxon>Bacteria</taxon>
        <taxon>Bacillati</taxon>
        <taxon>Bacillota</taxon>
        <taxon>Bacilli</taxon>
        <taxon>Bacillales</taxon>
        <taxon>Staphylococcaceae</taxon>
        <taxon>Aliicoccus</taxon>
    </lineage>
</organism>
<name>A0A662Z5G4_9STAP</name>
<dbReference type="Gene3D" id="3.40.50.300">
    <property type="entry name" value="P-loop containing nucleotide triphosphate hydrolases"/>
    <property type="match status" value="2"/>
</dbReference>
<dbReference type="InterPro" id="IPR014001">
    <property type="entry name" value="Helicase_ATP-bd"/>
</dbReference>
<dbReference type="PROSITE" id="PS51194">
    <property type="entry name" value="HELICASE_CTER"/>
    <property type="match status" value="1"/>
</dbReference>
<keyword evidence="1" id="KW-0547">Nucleotide-binding</keyword>
<evidence type="ECO:0000256" key="3">
    <source>
        <dbReference type="ARBA" id="ARBA00023125"/>
    </source>
</evidence>